<proteinExistence type="predicted"/>
<name>A0A381QE42_9ZZZZ</name>
<protein>
    <submittedName>
        <fullName evidence="1">Uncharacterized protein</fullName>
    </submittedName>
</protein>
<dbReference type="PANTHER" id="PTHR48098">
    <property type="entry name" value="ENTEROCHELIN ESTERASE-RELATED"/>
    <property type="match status" value="1"/>
</dbReference>
<evidence type="ECO:0000313" key="1">
    <source>
        <dbReference type="EMBL" id="SUZ77248.1"/>
    </source>
</evidence>
<organism evidence="1">
    <name type="scientific">marine metagenome</name>
    <dbReference type="NCBI Taxonomy" id="408172"/>
    <lineage>
        <taxon>unclassified sequences</taxon>
        <taxon>metagenomes</taxon>
        <taxon>ecological metagenomes</taxon>
    </lineage>
</organism>
<dbReference type="InterPro" id="IPR000801">
    <property type="entry name" value="Esterase-like"/>
</dbReference>
<sequence>MKMVIIFRIYILILLMTTGQLSGAGLQFIIDYPRQDKEGVVEGRVLLLLSQNDEKEPRFQISDKSTTGFVFGLDAIGKQAPEGVTIDNNIFGYPVSSLDDIPAGEYWVQGLIHQYETFDLKTGHRVKLPMDRGEGQRWHSAPGNYYSTPKKINLDPKKRKTIKITLDQEIPAIEPPKDTEYIKHIRIQSKLLSEFWGRPMHLGAHVLLPQGYDEHPEARYPLMIFHGHFPRDFGGFRVETPDQDLEPEYSERFQVEGYNRIVQEHDHQFYKDWTGKDFPRVIVIEIQHANPYYDDSYAVNSANLGPYGDAITYELIPYIEQQFRGIGAGWSRFLYGGSTGGWEALAAQVFYPDEYNGCYAACPDPIDFRAYCLVNIYEDKNAYFTGPAHRPVARPGHRNYLGEVNATLQQMNYRELALGSNSRSGAQWDIWQAVYSPMGADGYPQPLWDKLTGEIDPKVADYWRENYDLRYILKRDWAELGPRLEGKVHVYCGDMDNYYLNNAVYLMEEFLKSTTDPYYGGEVDYGDRAEHCWNGDHTRPNATSRLRYNQMFIAKAVERMEKSAPAGADLTSWRY</sequence>
<gene>
    <name evidence="1" type="ORF">METZ01_LOCUS30102</name>
</gene>
<dbReference type="Gene3D" id="3.40.50.1820">
    <property type="entry name" value="alpha/beta hydrolase"/>
    <property type="match status" value="1"/>
</dbReference>
<dbReference type="SUPFAM" id="SSF53474">
    <property type="entry name" value="alpha/beta-Hydrolases"/>
    <property type="match status" value="1"/>
</dbReference>
<reference evidence="1" key="1">
    <citation type="submission" date="2018-05" db="EMBL/GenBank/DDBJ databases">
        <authorList>
            <person name="Lanie J.A."/>
            <person name="Ng W.-L."/>
            <person name="Kazmierczak K.M."/>
            <person name="Andrzejewski T.M."/>
            <person name="Davidsen T.M."/>
            <person name="Wayne K.J."/>
            <person name="Tettelin H."/>
            <person name="Glass J.I."/>
            <person name="Rusch D."/>
            <person name="Podicherti R."/>
            <person name="Tsui H.-C.T."/>
            <person name="Winkler M.E."/>
        </authorList>
    </citation>
    <scope>NUCLEOTIDE SEQUENCE</scope>
</reference>
<dbReference type="PANTHER" id="PTHR48098:SF3">
    <property type="entry name" value="IRON(III) ENTEROBACTIN ESTERASE"/>
    <property type="match status" value="1"/>
</dbReference>
<dbReference type="EMBL" id="UINC01001309">
    <property type="protein sequence ID" value="SUZ77248.1"/>
    <property type="molecule type" value="Genomic_DNA"/>
</dbReference>
<dbReference type="InterPro" id="IPR029058">
    <property type="entry name" value="AB_hydrolase_fold"/>
</dbReference>
<accession>A0A381QE42</accession>
<dbReference type="Pfam" id="PF00756">
    <property type="entry name" value="Esterase"/>
    <property type="match status" value="1"/>
</dbReference>
<dbReference type="InterPro" id="IPR050583">
    <property type="entry name" value="Mycobacterial_A85_antigen"/>
</dbReference>
<dbReference type="AlphaFoldDB" id="A0A381QE42"/>